<sequence length="230" mass="25394">MLLPLRHFTMTTAGVEEVRAHSEKLRLLTLGQLLGAYGASSGPTPRSDRLGHLEAFVAARNWLVHHLISDHGFLASDEQCQSCIERLDRDYEAAFILANEVMEATRITIKVLKAFLDSWVEVGADIGDGQRLAEALALRLAGESVGTITLTVPLNSVESILAIAMERLQKSHVDKEGWTHFNAVGQLARQEISGLPKGLLAIARQIPGFKFEQRPAKSPNASWMFRRTET</sequence>
<protein>
    <submittedName>
        <fullName evidence="1">Uncharacterized protein</fullName>
    </submittedName>
</protein>
<dbReference type="EMBL" id="RJVO01000002">
    <property type="protein sequence ID" value="ROH91763.1"/>
    <property type="molecule type" value="Genomic_DNA"/>
</dbReference>
<accession>A0A3N0VG58</accession>
<evidence type="ECO:0000313" key="1">
    <source>
        <dbReference type="EMBL" id="ROH91763.1"/>
    </source>
</evidence>
<comment type="caution">
    <text evidence="1">The sequence shown here is derived from an EMBL/GenBank/DDBJ whole genome shotgun (WGS) entry which is preliminary data.</text>
</comment>
<evidence type="ECO:0000313" key="2">
    <source>
        <dbReference type="Proteomes" id="UP000282106"/>
    </source>
</evidence>
<dbReference type="Proteomes" id="UP000282106">
    <property type="component" value="Unassembled WGS sequence"/>
</dbReference>
<organism evidence="1 2">
    <name type="scientific">Stagnimonas aquatica</name>
    <dbReference type="NCBI Taxonomy" id="2689987"/>
    <lineage>
        <taxon>Bacteria</taxon>
        <taxon>Pseudomonadati</taxon>
        <taxon>Pseudomonadota</taxon>
        <taxon>Gammaproteobacteria</taxon>
        <taxon>Nevskiales</taxon>
        <taxon>Nevskiaceae</taxon>
        <taxon>Stagnimonas</taxon>
    </lineage>
</organism>
<reference evidence="1 2" key="1">
    <citation type="submission" date="2018-10" db="EMBL/GenBank/DDBJ databases">
        <authorList>
            <person name="Chen W.-M."/>
        </authorList>
    </citation>
    <scope>NUCLEOTIDE SEQUENCE [LARGE SCALE GENOMIC DNA]</scope>
    <source>
        <strain evidence="1 2">THS-13</strain>
    </source>
</reference>
<name>A0A3N0VG58_9GAMM</name>
<dbReference type="AlphaFoldDB" id="A0A3N0VG58"/>
<keyword evidence="2" id="KW-1185">Reference proteome</keyword>
<proteinExistence type="predicted"/>
<gene>
    <name evidence="1" type="ORF">ED208_05090</name>
</gene>
<dbReference type="InParanoid" id="A0A3N0VG58"/>